<keyword evidence="1" id="KW-1133">Transmembrane helix</keyword>
<keyword evidence="1" id="KW-0812">Transmembrane</keyword>
<evidence type="ECO:0008006" key="3">
    <source>
        <dbReference type="Google" id="ProtNLM"/>
    </source>
</evidence>
<dbReference type="EMBL" id="CP159290">
    <property type="protein sequence ID" value="XCH29299.1"/>
    <property type="molecule type" value="Genomic_DNA"/>
</dbReference>
<evidence type="ECO:0000256" key="1">
    <source>
        <dbReference type="SAM" id="Phobius"/>
    </source>
</evidence>
<protein>
    <recommendedName>
        <fullName evidence="3">DUF1640 domain-containing protein</fullName>
    </recommendedName>
</protein>
<evidence type="ECO:0000313" key="2">
    <source>
        <dbReference type="EMBL" id="XCH29299.1"/>
    </source>
</evidence>
<sequence>MRLLKSVDRKLDDVVTKDMFQAESRRVDERFDEQGRDIADERTARAEAVAEEKSARQREDLALSARVDKVVSELKERADRMQVNLRWLAASILVPVALFLIERFGGGQ</sequence>
<reference evidence="2" key="1">
    <citation type="submission" date="2024-06" db="EMBL/GenBank/DDBJ databases">
        <title>Complete genome sequence of the cellulolytic actinobacterium, Cellulosimicrobium ES-005.</title>
        <authorList>
            <person name="Matthews C.T."/>
            <person name="Underwood K.D."/>
            <person name="Ghanchi K.M."/>
            <person name="Fields S.D."/>
            <person name="Gardner S.G."/>
        </authorList>
    </citation>
    <scope>NUCLEOTIDE SEQUENCE</scope>
    <source>
        <strain evidence="2">ES-005</strain>
    </source>
</reference>
<dbReference type="AlphaFoldDB" id="A0AAU8FY25"/>
<gene>
    <name evidence="2" type="ORF">ABRQ22_17200</name>
</gene>
<accession>A0AAU8FY25</accession>
<name>A0AAU8FY25_9MICO</name>
<keyword evidence="1" id="KW-0472">Membrane</keyword>
<dbReference type="RefSeq" id="WP_353707597.1">
    <property type="nucleotide sequence ID" value="NZ_CP159290.1"/>
</dbReference>
<proteinExistence type="predicted"/>
<organism evidence="2">
    <name type="scientific">Cellulosimicrobium sp. ES-005</name>
    <dbReference type="NCBI Taxonomy" id="3163031"/>
    <lineage>
        <taxon>Bacteria</taxon>
        <taxon>Bacillati</taxon>
        <taxon>Actinomycetota</taxon>
        <taxon>Actinomycetes</taxon>
        <taxon>Micrococcales</taxon>
        <taxon>Promicromonosporaceae</taxon>
        <taxon>Cellulosimicrobium</taxon>
    </lineage>
</organism>
<feature type="transmembrane region" description="Helical" evidence="1">
    <location>
        <begin position="83"/>
        <end position="101"/>
    </location>
</feature>